<reference evidence="3 4" key="1">
    <citation type="journal article" date="2024" name="Nat. Commun.">
        <title>Phylogenomics reveals the evolutionary origins of lichenization in chlorophyte algae.</title>
        <authorList>
            <person name="Puginier C."/>
            <person name="Libourel C."/>
            <person name="Otte J."/>
            <person name="Skaloud P."/>
            <person name="Haon M."/>
            <person name="Grisel S."/>
            <person name="Petersen M."/>
            <person name="Berrin J.G."/>
            <person name="Delaux P.M."/>
            <person name="Dal Grande F."/>
            <person name="Keller J."/>
        </authorList>
    </citation>
    <scope>NUCLEOTIDE SEQUENCE [LARGE SCALE GENOMIC DNA]</scope>
    <source>
        <strain evidence="3 4">SAG 2523</strain>
    </source>
</reference>
<dbReference type="AlphaFoldDB" id="A0AAW1TID0"/>
<dbReference type="SMART" id="SM00671">
    <property type="entry name" value="SEL1"/>
    <property type="match status" value="6"/>
</dbReference>
<dbReference type="EMBL" id="JALJOV010000001">
    <property type="protein sequence ID" value="KAK9869063.1"/>
    <property type="molecule type" value="Genomic_DNA"/>
</dbReference>
<dbReference type="Proteomes" id="UP001485043">
    <property type="component" value="Unassembled WGS sequence"/>
</dbReference>
<feature type="region of interest" description="Disordered" evidence="2">
    <location>
        <begin position="259"/>
        <end position="279"/>
    </location>
</feature>
<evidence type="ECO:0000256" key="2">
    <source>
        <dbReference type="SAM" id="MobiDB-lite"/>
    </source>
</evidence>
<dbReference type="InterPro" id="IPR011990">
    <property type="entry name" value="TPR-like_helical_dom_sf"/>
</dbReference>
<dbReference type="Gene3D" id="1.25.40.10">
    <property type="entry name" value="Tetratricopeptide repeat domain"/>
    <property type="match status" value="1"/>
</dbReference>
<sequence>MAGDWPMSLSEEELEAVAAAAQEGDSDAALTLGHMYRLGIPAAHEDPATARVFYRMAAEAGVGEAMQALGSMAEGGEGLAQPDEVDAAKWFQDAAAAEHPEGMADWGFCLEQGTHVPRDDVAAREWYERSAASGCPRAANNLGMMLLEGRGGPVQQDMAAAYFQQAADGGSLPALVNLGICYEDGLGVDCNMNTAEDCYTRAAVSGHIKASVHLGYLALQQQAWDLAEQHFKIAAEDGDPDALYCLACLAERREASEKLQPQAGEAADDGRGQQLPWKLPAPASLHMPSADTGSYGLFRSASDAGDPRAQHWMAAAKWEAGQDADALALFEAAAEQAYVPAQHAITAINSRPQALVMAA</sequence>
<dbReference type="Pfam" id="PF08238">
    <property type="entry name" value="Sel1"/>
    <property type="match status" value="5"/>
</dbReference>
<organism evidence="3 4">
    <name type="scientific">Apatococcus fuscideae</name>
    <dbReference type="NCBI Taxonomy" id="2026836"/>
    <lineage>
        <taxon>Eukaryota</taxon>
        <taxon>Viridiplantae</taxon>
        <taxon>Chlorophyta</taxon>
        <taxon>core chlorophytes</taxon>
        <taxon>Trebouxiophyceae</taxon>
        <taxon>Chlorellales</taxon>
        <taxon>Chlorellaceae</taxon>
        <taxon>Apatococcus</taxon>
    </lineage>
</organism>
<evidence type="ECO:0000313" key="3">
    <source>
        <dbReference type="EMBL" id="KAK9869063.1"/>
    </source>
</evidence>
<comment type="caution">
    <text evidence="3">The sequence shown here is derived from an EMBL/GenBank/DDBJ whole genome shotgun (WGS) entry which is preliminary data.</text>
</comment>
<accession>A0AAW1TID0</accession>
<dbReference type="PANTHER" id="PTHR11102">
    <property type="entry name" value="SEL-1-LIKE PROTEIN"/>
    <property type="match status" value="1"/>
</dbReference>
<dbReference type="InterPro" id="IPR050767">
    <property type="entry name" value="Sel1_AlgK"/>
</dbReference>
<dbReference type="SUPFAM" id="SSF81901">
    <property type="entry name" value="HCP-like"/>
    <property type="match status" value="2"/>
</dbReference>
<proteinExistence type="inferred from homology"/>
<comment type="similarity">
    <text evidence="1">Belongs to the sel-1 family.</text>
</comment>
<dbReference type="InterPro" id="IPR006597">
    <property type="entry name" value="Sel1-like"/>
</dbReference>
<evidence type="ECO:0000256" key="1">
    <source>
        <dbReference type="ARBA" id="ARBA00038101"/>
    </source>
</evidence>
<evidence type="ECO:0000313" key="4">
    <source>
        <dbReference type="Proteomes" id="UP001485043"/>
    </source>
</evidence>
<keyword evidence="4" id="KW-1185">Reference proteome</keyword>
<protein>
    <submittedName>
        <fullName evidence="3">Uncharacterized protein</fullName>
    </submittedName>
</protein>
<gene>
    <name evidence="3" type="ORF">WJX84_000324</name>
</gene>
<dbReference type="PANTHER" id="PTHR11102:SF160">
    <property type="entry name" value="ERAD-ASSOCIATED E3 UBIQUITIN-PROTEIN LIGASE COMPONENT HRD3"/>
    <property type="match status" value="1"/>
</dbReference>
<name>A0AAW1TID0_9CHLO</name>